<dbReference type="AlphaFoldDB" id="A0A418R603"/>
<name>A0A418R603_9BACT</name>
<gene>
    <name evidence="2" type="ORF">D0T11_03640</name>
</gene>
<dbReference type="InterPro" id="IPR017508">
    <property type="entry name" value="HipA_N1"/>
</dbReference>
<dbReference type="GO" id="GO:0016301">
    <property type="term" value="F:kinase activity"/>
    <property type="evidence" value="ECO:0007669"/>
    <property type="project" value="UniProtKB-KW"/>
</dbReference>
<evidence type="ECO:0000313" key="2">
    <source>
        <dbReference type="EMBL" id="RIY12826.1"/>
    </source>
</evidence>
<dbReference type="RefSeq" id="WP_119654427.1">
    <property type="nucleotide sequence ID" value="NZ_JBHUOI010000028.1"/>
</dbReference>
<feature type="domain" description="HipA N-terminal subdomain 1" evidence="1">
    <location>
        <begin position="7"/>
        <end position="103"/>
    </location>
</feature>
<comment type="caution">
    <text evidence="2">The sequence shown here is derived from an EMBL/GenBank/DDBJ whole genome shotgun (WGS) entry which is preliminary data.</text>
</comment>
<proteinExistence type="predicted"/>
<keyword evidence="2" id="KW-0808">Transferase</keyword>
<protein>
    <submittedName>
        <fullName evidence="2">Phosphatidylinositol kinase</fullName>
    </submittedName>
</protein>
<dbReference type="OrthoDB" id="196808at2"/>
<keyword evidence="3" id="KW-1185">Reference proteome</keyword>
<reference evidence="2 3" key="2">
    <citation type="submission" date="2019-01" db="EMBL/GenBank/DDBJ databases">
        <title>Hymenobacter humicola sp. nov., isolated from soils in Antarctica.</title>
        <authorList>
            <person name="Sedlacek I."/>
            <person name="Holochova P."/>
            <person name="Kralova S."/>
            <person name="Pantucek R."/>
            <person name="Stankova E."/>
            <person name="Vrbovska V."/>
            <person name="Kristofova L."/>
            <person name="Svec P."/>
            <person name="Busse H.-J."/>
        </authorList>
    </citation>
    <scope>NUCLEOTIDE SEQUENCE [LARGE SCALE GENOMIC DNA]</scope>
    <source>
        <strain evidence="2 3">CCM 8852</strain>
    </source>
</reference>
<dbReference type="Pfam" id="PF13657">
    <property type="entry name" value="Couple_hipA"/>
    <property type="match status" value="1"/>
</dbReference>
<keyword evidence="2" id="KW-0418">Kinase</keyword>
<evidence type="ECO:0000313" key="3">
    <source>
        <dbReference type="Proteomes" id="UP000284250"/>
    </source>
</evidence>
<dbReference type="Proteomes" id="UP000284250">
    <property type="component" value="Unassembled WGS sequence"/>
</dbReference>
<reference evidence="2 3" key="1">
    <citation type="submission" date="2018-09" db="EMBL/GenBank/DDBJ databases">
        <authorList>
            <person name="Zeman M."/>
            <person name="Pardy F."/>
        </authorList>
    </citation>
    <scope>NUCLEOTIDE SEQUENCE [LARGE SCALE GENOMIC DNA]</scope>
    <source>
        <strain evidence="2 3">CCM 8852</strain>
    </source>
</reference>
<dbReference type="EMBL" id="QYCN01000004">
    <property type="protein sequence ID" value="RIY12826.1"/>
    <property type="molecule type" value="Genomic_DNA"/>
</dbReference>
<sequence length="109" mass="11959">MKPLAAEVLYNGQVAGVLQRSVDQFSFRYTPAYLAGELPAISLTLPKRDGAFVSPVLFSFFSGLLAEGVAKRIQCRMLNIDEQDEMLRLVKTAHSETIGAVTIREIIAS</sequence>
<dbReference type="NCBIfam" id="TIGR03071">
    <property type="entry name" value="couple_hipA"/>
    <property type="match status" value="1"/>
</dbReference>
<accession>A0A418R603</accession>
<evidence type="ECO:0000259" key="1">
    <source>
        <dbReference type="Pfam" id="PF13657"/>
    </source>
</evidence>
<organism evidence="2 3">
    <name type="scientific">Hymenobacter rubripertinctus</name>
    <dbReference type="NCBI Taxonomy" id="2029981"/>
    <lineage>
        <taxon>Bacteria</taxon>
        <taxon>Pseudomonadati</taxon>
        <taxon>Bacteroidota</taxon>
        <taxon>Cytophagia</taxon>
        <taxon>Cytophagales</taxon>
        <taxon>Hymenobacteraceae</taxon>
        <taxon>Hymenobacter</taxon>
    </lineage>
</organism>